<comment type="caution">
    <text evidence="5">The sequence shown here is derived from an EMBL/GenBank/DDBJ whole genome shotgun (WGS) entry which is preliminary data.</text>
</comment>
<dbReference type="Proteomes" id="UP000674179">
    <property type="component" value="Chromosome 24"/>
</dbReference>
<feature type="region of interest" description="Disordered" evidence="3">
    <location>
        <begin position="867"/>
        <end position="893"/>
    </location>
</feature>
<dbReference type="InterPro" id="IPR003603">
    <property type="entry name" value="U2A'_phosphoprotein32A_C"/>
</dbReference>
<evidence type="ECO:0000256" key="3">
    <source>
        <dbReference type="SAM" id="MobiDB-lite"/>
    </source>
</evidence>
<dbReference type="InterPro" id="IPR050836">
    <property type="entry name" value="SDS22/Internalin_LRR"/>
</dbReference>
<dbReference type="Pfam" id="PF13855">
    <property type="entry name" value="LRR_8"/>
    <property type="match status" value="1"/>
</dbReference>
<dbReference type="SUPFAM" id="SSF52075">
    <property type="entry name" value="Outer arm dynein light chain 1"/>
    <property type="match status" value="2"/>
</dbReference>
<evidence type="ECO:0000259" key="4">
    <source>
        <dbReference type="SMART" id="SM00446"/>
    </source>
</evidence>
<evidence type="ECO:0000256" key="1">
    <source>
        <dbReference type="ARBA" id="ARBA00022614"/>
    </source>
</evidence>
<dbReference type="PANTHER" id="PTHR46652">
    <property type="entry name" value="LEUCINE-RICH REPEAT AND IQ DOMAIN-CONTAINING PROTEIN 1-RELATED"/>
    <property type="match status" value="1"/>
</dbReference>
<feature type="domain" description="U2A'/phosphoprotein 32 family A C-terminal" evidence="4">
    <location>
        <begin position="1360"/>
        <end position="1378"/>
    </location>
</feature>
<reference evidence="5 6" key="1">
    <citation type="submission" date="2021-02" db="EMBL/GenBank/DDBJ databases">
        <title>Leishmania (Mundinia) enrietti genome sequencing and assembly.</title>
        <authorList>
            <person name="Almutairi H."/>
            <person name="Gatherer D."/>
        </authorList>
    </citation>
    <scope>NUCLEOTIDE SEQUENCE [LARGE SCALE GENOMIC DNA]</scope>
    <source>
        <strain evidence="5">CUR178</strain>
    </source>
</reference>
<keyword evidence="6" id="KW-1185">Reference proteome</keyword>
<name>A0A836GSI3_LEIEN</name>
<dbReference type="SMART" id="SM00446">
    <property type="entry name" value="LRRcap"/>
    <property type="match status" value="2"/>
</dbReference>
<dbReference type="Pfam" id="PF14580">
    <property type="entry name" value="LRR_9"/>
    <property type="match status" value="1"/>
</dbReference>
<dbReference type="Gene3D" id="3.80.10.10">
    <property type="entry name" value="Ribonuclease Inhibitor"/>
    <property type="match status" value="7"/>
</dbReference>
<dbReference type="InterPro" id="IPR001611">
    <property type="entry name" value="Leu-rich_rpt"/>
</dbReference>
<accession>A0A836GSI3</accession>
<keyword evidence="1" id="KW-0433">Leucine-rich repeat</keyword>
<dbReference type="InterPro" id="IPR025875">
    <property type="entry name" value="Leu-rich_rpt_4"/>
</dbReference>
<dbReference type="PROSITE" id="PS51450">
    <property type="entry name" value="LRR"/>
    <property type="match status" value="6"/>
</dbReference>
<dbReference type="InterPro" id="IPR032675">
    <property type="entry name" value="LRR_dom_sf"/>
</dbReference>
<gene>
    <name evidence="5" type="ORF">CUR178_04893</name>
</gene>
<dbReference type="InterPro" id="IPR003591">
    <property type="entry name" value="Leu-rich_rpt_typical-subtyp"/>
</dbReference>
<dbReference type="EMBL" id="JAFHKP010000024">
    <property type="protein sequence ID" value="KAG5478179.1"/>
    <property type="molecule type" value="Genomic_DNA"/>
</dbReference>
<evidence type="ECO:0000313" key="5">
    <source>
        <dbReference type="EMBL" id="KAG5478179.1"/>
    </source>
</evidence>
<dbReference type="RefSeq" id="XP_067692644.1">
    <property type="nucleotide sequence ID" value="XM_067836589.1"/>
</dbReference>
<sequence length="1789" mass="192540">MSARVAPSASVTSAPNAISVSLTAAAVTPVAPSPQPSTSPSQIAQLRQKLLSGLQRQPELQDLLGLCAESNAWTVEEATQRPDTITFIELFLLQVPRVPLLEFFPNLVTVKLMNIGLESMANFASLTQVEELWLSDNNIRVIEGLDNMTRLRRLYLQGNCIESTNGLPPLRHLRELWLSRNRLSALTHLTTLRKLRSLYVSGNPLESLVNAFSKSMLHLHEVNLSGCYLSSITELRHLRQLPCLRNLWLLDPLFGDNPICRLSNYFTLTIATLGSLDILDGVFITPEQRSLVESVLHKKKLYYAMRTQMLDTQVTLLARHAEACALTHTQSAGKALLELKSCLQPIEHELAERLLYSVEEKHRAGGSNASLSQVMSGKGKSSHDSDEALFVVPTAALEELGRQLSRAAGTREVQVRTTMLKLSEATLAAKAEAQLLKERFALEFHTAGNVRLENLSPDHEAYKAAVALIQEHFDHALFEERFGIASVEVTGVRRVVNRGLRLRFDDRVKELHVDLANLQLSSRVVGLFGIVPVTPQGRSAGLQHVLLSGTAEHLATRSEDGKNGSAASQAGDTLYQPVSAEEGVPLTNSLFYADEERLLSFCDSAGGANRASASSAFVSQHTYNTAVLPSGTGMSKVCRGQVVLYRVYLGKTVHALGGGASSAPSQFASFLQRSGRVWRKDYGADTCAAYRLLPKSAATTSTGESGGDASAQPLPSSYMWYCFDRALLLPDCVVDYTYRLQNTPLTQSSRSSVPAGGGALSTTRAAALALLAGLPPLPTSRCDANGAEADAKQLSGKPTDAMEDALRCGEPLLEFIHWCSPPSKHARSRGTTSHTNTLQHVAELETNDALANARKVLGRARMARLLRNDSTDDSSGGGEGRRDDINSTSAENPLKAPHIEEYAAQMCVNGRPLTLCVLRNKGITAILQDFAAPLCTTITSLDLAHNRIATISWFALAKEAPQLQLLNLSGNLLSRLHLDGSALPSLRMLDVSDNKLVSVTDFAAIRAAAAALEELVVHGNPFLRNADGQEAEARLWLYLLPPSTTVTAMTAGNTPTLVKLNAQFLGAYPGTLAAQRFRRTCLLPGGRATSHMTCVTACLAQSVLRSEELGCAAAGVFSLDGVTAREGCFEQAAAQLEQLEAAGNLEERLCRERLLEETLDGARPRCATAANGDSNMPLSESAQSCLNRCCTFRWSCGLLDDPRGLVILLPNLSHLTLRGQALTDVGPLLHLRQLESLNLAENRLTWLPCLAELKMLRELVVDFNLLTALPHTVGPLPALCVLSASGNKIAQVDVSLFVKGVNGTDALVPPSLPAAVPLFEALYLMHNCIADMNVIYALRDVSSLLILSVAGNPCTAPNGDGEVRPYLIHAFPQLKMLDGASISAAETAKAREAYAGKINSDLLTERALGPPETWASVRSLNLSHCSLKEVNLLESFVSLEVLHLQHNLLMSALGVAMLTELTALDLSHNRLGMVSWRSSISSASNSNGGSAPAAAGANGTAATSTTALGDTLAHLKRLQSLSLEANQLTDLSTLKLRLPNLKFLNLRSNEVQLVQRGLENLPELRELLLDQNKLRVLGTDSFAANTKLAILSAENNTLRSVEGLQRCGSLEQLLLGANRLGELNALLQDLQFCPLKVAVFVGNPIARKTNYRVAVITRFTQLTSLDRRVVTPEERDKAASARMTELVAPPNVVIDMSYLAGIGGAPAGSPGLLPPSVVNVNGLVGAAMNGGAAFSSRGRGVGAPTIGAAEPHSHSQPNLAGIRATIVPSKRGGAVDRFSINQRSRPYRR</sequence>
<dbReference type="OrthoDB" id="1517790at2759"/>
<keyword evidence="2" id="KW-0677">Repeat</keyword>
<evidence type="ECO:0000256" key="2">
    <source>
        <dbReference type="ARBA" id="ARBA00022737"/>
    </source>
</evidence>
<dbReference type="KEGG" id="lenr:94172099"/>
<dbReference type="Pfam" id="PF12799">
    <property type="entry name" value="LRR_4"/>
    <property type="match status" value="1"/>
</dbReference>
<dbReference type="SMART" id="SM00365">
    <property type="entry name" value="LRR_SD22"/>
    <property type="match status" value="10"/>
</dbReference>
<proteinExistence type="predicted"/>
<dbReference type="GeneID" id="94172099"/>
<evidence type="ECO:0000313" key="6">
    <source>
        <dbReference type="Proteomes" id="UP000674179"/>
    </source>
</evidence>
<protein>
    <recommendedName>
        <fullName evidence="4">U2A'/phosphoprotein 32 family A C-terminal domain-containing protein</fullName>
    </recommendedName>
</protein>
<dbReference type="SUPFAM" id="SSF52058">
    <property type="entry name" value="L domain-like"/>
    <property type="match status" value="2"/>
</dbReference>
<feature type="domain" description="U2A'/phosphoprotein 32 family A C-terminal" evidence="4">
    <location>
        <begin position="1648"/>
        <end position="1666"/>
    </location>
</feature>
<dbReference type="SMART" id="SM00364">
    <property type="entry name" value="LRR_BAC"/>
    <property type="match status" value="8"/>
</dbReference>
<dbReference type="PANTHER" id="PTHR46652:SF3">
    <property type="entry name" value="LEUCINE-RICH REPEAT-CONTAINING PROTEIN 9"/>
    <property type="match status" value="1"/>
</dbReference>
<organism evidence="5 6">
    <name type="scientific">Leishmania enriettii</name>
    <dbReference type="NCBI Taxonomy" id="5663"/>
    <lineage>
        <taxon>Eukaryota</taxon>
        <taxon>Discoba</taxon>
        <taxon>Euglenozoa</taxon>
        <taxon>Kinetoplastea</taxon>
        <taxon>Metakinetoplastina</taxon>
        <taxon>Trypanosomatida</taxon>
        <taxon>Trypanosomatidae</taxon>
        <taxon>Leishmaniinae</taxon>
        <taxon>Leishmania</taxon>
    </lineage>
</organism>
<dbReference type="SMART" id="SM00369">
    <property type="entry name" value="LRR_TYP"/>
    <property type="match status" value="11"/>
</dbReference>